<keyword evidence="1" id="KW-0805">Transcription regulation</keyword>
<keyword evidence="7" id="KW-1185">Reference proteome</keyword>
<dbReference type="Gene3D" id="1.10.1660.10">
    <property type="match status" value="1"/>
</dbReference>
<reference evidence="6 7" key="1">
    <citation type="submission" date="2024-09" db="EMBL/GenBank/DDBJ databases">
        <authorList>
            <person name="Sun Q."/>
            <person name="Mori K."/>
        </authorList>
    </citation>
    <scope>NUCLEOTIDE SEQUENCE [LARGE SCALE GENOMIC DNA]</scope>
    <source>
        <strain evidence="6 7">NCAIM B.02415</strain>
    </source>
</reference>
<dbReference type="EMBL" id="JBHLTS010000072">
    <property type="protein sequence ID" value="MFC0517208.1"/>
    <property type="molecule type" value="Genomic_DNA"/>
</dbReference>
<dbReference type="SUPFAM" id="SSF46955">
    <property type="entry name" value="Putative DNA-binding domain"/>
    <property type="match status" value="1"/>
</dbReference>
<evidence type="ECO:0000313" key="6">
    <source>
        <dbReference type="EMBL" id="MFC0517208.1"/>
    </source>
</evidence>
<evidence type="ECO:0000256" key="4">
    <source>
        <dbReference type="ARBA" id="ARBA00023163"/>
    </source>
</evidence>
<dbReference type="CDD" id="cd01106">
    <property type="entry name" value="HTH_TipAL-Mta"/>
    <property type="match status" value="1"/>
</dbReference>
<dbReference type="PROSITE" id="PS50937">
    <property type="entry name" value="HTH_MERR_2"/>
    <property type="match status" value="1"/>
</dbReference>
<keyword evidence="3" id="KW-0010">Activator</keyword>
<evidence type="ECO:0000259" key="5">
    <source>
        <dbReference type="PROSITE" id="PS50937"/>
    </source>
</evidence>
<dbReference type="InterPro" id="IPR000551">
    <property type="entry name" value="MerR-type_HTH_dom"/>
</dbReference>
<dbReference type="InterPro" id="IPR012925">
    <property type="entry name" value="TipAS_dom"/>
</dbReference>
<protein>
    <submittedName>
        <fullName evidence="6">MerR family transcriptional regulator</fullName>
    </submittedName>
</protein>
<dbReference type="PANTHER" id="PTHR30204:SF90">
    <property type="entry name" value="HTH-TYPE TRANSCRIPTIONAL ACTIVATOR MTA"/>
    <property type="match status" value="1"/>
</dbReference>
<keyword evidence="2" id="KW-0238">DNA-binding</keyword>
<dbReference type="InterPro" id="IPR047057">
    <property type="entry name" value="MerR_fam"/>
</dbReference>
<dbReference type="PRINTS" id="PR00040">
    <property type="entry name" value="HTHMERR"/>
</dbReference>
<dbReference type="Proteomes" id="UP001589828">
    <property type="component" value="Unassembled WGS sequence"/>
</dbReference>
<comment type="caution">
    <text evidence="6">The sequence shown here is derived from an EMBL/GenBank/DDBJ whole genome shotgun (WGS) entry which is preliminary data.</text>
</comment>
<accession>A0ABV6LCM7</accession>
<gene>
    <name evidence="6" type="ORF">ACFFGT_23565</name>
</gene>
<dbReference type="SUPFAM" id="SSF89082">
    <property type="entry name" value="Antibiotic binding domain of TipA-like multidrug resistance regulators"/>
    <property type="match status" value="1"/>
</dbReference>
<evidence type="ECO:0000256" key="1">
    <source>
        <dbReference type="ARBA" id="ARBA00023015"/>
    </source>
</evidence>
<evidence type="ECO:0000256" key="3">
    <source>
        <dbReference type="ARBA" id="ARBA00023159"/>
    </source>
</evidence>
<proteinExistence type="predicted"/>
<evidence type="ECO:0000256" key="2">
    <source>
        <dbReference type="ARBA" id="ARBA00023125"/>
    </source>
</evidence>
<name>A0ABV6LCM7_9SPHI</name>
<evidence type="ECO:0000313" key="7">
    <source>
        <dbReference type="Proteomes" id="UP001589828"/>
    </source>
</evidence>
<dbReference type="SMART" id="SM00422">
    <property type="entry name" value="HTH_MERR"/>
    <property type="match status" value="1"/>
</dbReference>
<organism evidence="6 7">
    <name type="scientific">Mucilaginibacter angelicae</name>
    <dbReference type="NCBI Taxonomy" id="869718"/>
    <lineage>
        <taxon>Bacteria</taxon>
        <taxon>Pseudomonadati</taxon>
        <taxon>Bacteroidota</taxon>
        <taxon>Sphingobacteriia</taxon>
        <taxon>Sphingobacteriales</taxon>
        <taxon>Sphingobacteriaceae</taxon>
        <taxon>Mucilaginibacter</taxon>
    </lineage>
</organism>
<dbReference type="Gene3D" id="1.10.490.50">
    <property type="entry name" value="Antibiotic binding domain of TipA-like multidrug resistance regulators"/>
    <property type="match status" value="1"/>
</dbReference>
<feature type="domain" description="HTH merR-type" evidence="5">
    <location>
        <begin position="3"/>
        <end position="72"/>
    </location>
</feature>
<dbReference type="Pfam" id="PF07739">
    <property type="entry name" value="TipAS"/>
    <property type="match status" value="1"/>
</dbReference>
<dbReference type="InterPro" id="IPR009061">
    <property type="entry name" value="DNA-bd_dom_put_sf"/>
</dbReference>
<keyword evidence="4" id="KW-0804">Transcription</keyword>
<dbReference type="RefSeq" id="WP_377024968.1">
    <property type="nucleotide sequence ID" value="NZ_JBHLTS010000072.1"/>
</dbReference>
<dbReference type="Pfam" id="PF13411">
    <property type="entry name" value="MerR_1"/>
    <property type="match status" value="1"/>
</dbReference>
<dbReference type="InterPro" id="IPR036244">
    <property type="entry name" value="TipA-like_antibiotic-bd"/>
</dbReference>
<dbReference type="PANTHER" id="PTHR30204">
    <property type="entry name" value="REDOX-CYCLING DRUG-SENSING TRANSCRIPTIONAL ACTIVATOR SOXR"/>
    <property type="match status" value="1"/>
</dbReference>
<sequence>MKTYSVKQIAQLAGVSVRTLHLYDKIGLLKPGNRTRAGYRQYGEDELLRLQQVLFYRELDFPLKEIKEIMNDPGFDIGKALSDHKTALLARRERISKLLNTIDKTISNLNNKQMTSIEELYEGMPKEQAAVWRKEAADKWGEDVVARSEKALLETGKLDIERLKAEQKDIAQRLQSLKNYLPESDEVQEQIARHYTNIRSFWGVTDPTDLKAETYKGLAELYVTDERYTAADGNPDPEFASFMRSGMLYFADTKLK</sequence>